<dbReference type="AlphaFoldDB" id="A0A507AT11"/>
<dbReference type="GO" id="GO:0071513">
    <property type="term" value="C:phosphopantothenoylcysteine decarboxylase complex"/>
    <property type="evidence" value="ECO:0007669"/>
    <property type="project" value="TreeGrafter"/>
</dbReference>
<evidence type="ECO:0000313" key="4">
    <source>
        <dbReference type="EMBL" id="TPX08059.1"/>
    </source>
</evidence>
<dbReference type="GO" id="GO:0015937">
    <property type="term" value="P:coenzyme A biosynthetic process"/>
    <property type="evidence" value="ECO:0007669"/>
    <property type="project" value="UniProtKB-KW"/>
</dbReference>
<organism evidence="4 5">
    <name type="scientific">Thyridium curvatum</name>
    <dbReference type="NCBI Taxonomy" id="1093900"/>
    <lineage>
        <taxon>Eukaryota</taxon>
        <taxon>Fungi</taxon>
        <taxon>Dikarya</taxon>
        <taxon>Ascomycota</taxon>
        <taxon>Pezizomycotina</taxon>
        <taxon>Sordariomycetes</taxon>
        <taxon>Sordariomycetidae</taxon>
        <taxon>Thyridiales</taxon>
        <taxon>Thyridiaceae</taxon>
        <taxon>Thyridium</taxon>
    </lineage>
</organism>
<dbReference type="InParanoid" id="A0A507AT11"/>
<dbReference type="GO" id="GO:0004633">
    <property type="term" value="F:phosphopantothenoylcysteine decarboxylase activity"/>
    <property type="evidence" value="ECO:0007669"/>
    <property type="project" value="TreeGrafter"/>
</dbReference>
<reference evidence="4 5" key="1">
    <citation type="submission" date="2019-06" db="EMBL/GenBank/DDBJ databases">
        <title>Draft genome sequence of the filamentous fungus Phialemoniopsis curvata isolated from diesel fuel.</title>
        <authorList>
            <person name="Varaljay V.A."/>
            <person name="Lyon W.J."/>
            <person name="Crouch A.L."/>
            <person name="Drake C.E."/>
            <person name="Hollomon J.M."/>
            <person name="Nadeau L.J."/>
            <person name="Nunn H.S."/>
            <person name="Stevenson B.S."/>
            <person name="Bojanowski C.L."/>
            <person name="Crookes-Goodson W.J."/>
        </authorList>
    </citation>
    <scope>NUCLEOTIDE SEQUENCE [LARGE SCALE GENOMIC DNA]</scope>
    <source>
        <strain evidence="4 5">D216</strain>
    </source>
</reference>
<accession>A0A507AT11</accession>
<dbReference type="InterPro" id="IPR036551">
    <property type="entry name" value="Flavin_trans-like"/>
</dbReference>
<dbReference type="PANTHER" id="PTHR14359">
    <property type="entry name" value="HOMO-OLIGOMERIC FLAVIN CONTAINING CYS DECARBOXYLASE FAMILY"/>
    <property type="match status" value="1"/>
</dbReference>
<evidence type="ECO:0000313" key="5">
    <source>
        <dbReference type="Proteomes" id="UP000319257"/>
    </source>
</evidence>
<dbReference type="STRING" id="1093900.A0A507AT11"/>
<dbReference type="Gene3D" id="3.40.50.1950">
    <property type="entry name" value="Flavin prenyltransferase-like"/>
    <property type="match status" value="1"/>
</dbReference>
<dbReference type="Pfam" id="PF02441">
    <property type="entry name" value="Flavoprotein"/>
    <property type="match status" value="1"/>
</dbReference>
<dbReference type="InterPro" id="IPR003382">
    <property type="entry name" value="Flavoprotein"/>
</dbReference>
<feature type="domain" description="Flavoprotein" evidence="3">
    <location>
        <begin position="27"/>
        <end position="226"/>
    </location>
</feature>
<evidence type="ECO:0000256" key="1">
    <source>
        <dbReference type="ARBA" id="ARBA00022993"/>
    </source>
</evidence>
<dbReference type="SUPFAM" id="SSF52507">
    <property type="entry name" value="Homo-oligomeric flavin-containing Cys decarboxylases, HFCD"/>
    <property type="match status" value="1"/>
</dbReference>
<dbReference type="GO" id="GO:0010181">
    <property type="term" value="F:FMN binding"/>
    <property type="evidence" value="ECO:0007669"/>
    <property type="project" value="TreeGrafter"/>
</dbReference>
<evidence type="ECO:0000256" key="2">
    <source>
        <dbReference type="ARBA" id="ARBA00038350"/>
    </source>
</evidence>
<dbReference type="EMBL" id="SKBQ01000081">
    <property type="protein sequence ID" value="TPX08059.1"/>
    <property type="molecule type" value="Genomic_DNA"/>
</dbReference>
<proteinExistence type="inferred from homology"/>
<evidence type="ECO:0000259" key="3">
    <source>
        <dbReference type="Pfam" id="PF02441"/>
    </source>
</evidence>
<dbReference type="Proteomes" id="UP000319257">
    <property type="component" value="Unassembled WGS sequence"/>
</dbReference>
<keyword evidence="5" id="KW-1185">Reference proteome</keyword>
<dbReference type="GeneID" id="41977706"/>
<comment type="caution">
    <text evidence="4">The sequence shown here is derived from an EMBL/GenBank/DDBJ whole genome shotgun (WGS) entry which is preliminary data.</text>
</comment>
<sequence length="236" mass="25629">MPSEQSSVSNPNPAAAVAASLHDGKVHLLLAASGSVATIKLPLIISAFSKYPHVSIRVILTHNAARFLAGQSAEQPTVASLSDLPNVDGVYFDEDEWDPSWTRGAHILHIELRRWAHLLAIAPVSANLLAKITSGICDNLLTSTLRAWDVDGTIDGRKKRVLVAPAMNTAMWLHPLTGKQIRILEEDWGVKPDGTGWFEVLRPMEKTLACGDSGVGGMMAWQEIVKVLEFRLGLVD</sequence>
<name>A0A507AT11_9PEZI</name>
<dbReference type="RefSeq" id="XP_030989770.1">
    <property type="nucleotide sequence ID" value="XM_031132857.1"/>
</dbReference>
<comment type="similarity">
    <text evidence="2">Belongs to the HFCD (homooligomeric flavin containing Cys decarboxylase) superfamily.</text>
</comment>
<gene>
    <name evidence="4" type="ORF">E0L32_010259</name>
</gene>
<dbReference type="PANTHER" id="PTHR14359:SF6">
    <property type="entry name" value="PHOSPHOPANTOTHENOYLCYSTEINE DECARBOXYLASE"/>
    <property type="match status" value="1"/>
</dbReference>
<protein>
    <recommendedName>
        <fullName evidence="3">Flavoprotein domain-containing protein</fullName>
    </recommendedName>
</protein>
<dbReference type="OrthoDB" id="1532798at2759"/>
<keyword evidence="1" id="KW-0173">Coenzyme A biosynthesis</keyword>